<keyword evidence="6" id="KW-1185">Reference proteome</keyword>
<keyword evidence="2" id="KW-0238">DNA-binding</keyword>
<dbReference type="GO" id="GO:0000976">
    <property type="term" value="F:transcription cis-regulatory region binding"/>
    <property type="evidence" value="ECO:0007669"/>
    <property type="project" value="TreeGrafter"/>
</dbReference>
<dbReference type="OrthoDB" id="9816344at2"/>
<dbReference type="AlphaFoldDB" id="A0A2A2MHM6"/>
<dbReference type="Pfam" id="PF12833">
    <property type="entry name" value="HTH_18"/>
    <property type="match status" value="1"/>
</dbReference>
<dbReference type="Gene3D" id="1.10.10.60">
    <property type="entry name" value="Homeodomain-like"/>
    <property type="match status" value="1"/>
</dbReference>
<evidence type="ECO:0000256" key="1">
    <source>
        <dbReference type="ARBA" id="ARBA00023015"/>
    </source>
</evidence>
<accession>A0A2A2MHM6</accession>
<dbReference type="GO" id="GO:0003700">
    <property type="term" value="F:DNA-binding transcription factor activity"/>
    <property type="evidence" value="ECO:0007669"/>
    <property type="project" value="InterPro"/>
</dbReference>
<evidence type="ECO:0000259" key="4">
    <source>
        <dbReference type="PROSITE" id="PS01124"/>
    </source>
</evidence>
<proteinExistence type="predicted"/>
<dbReference type="PANTHER" id="PTHR47894">
    <property type="entry name" value="HTH-TYPE TRANSCRIPTIONAL REGULATOR GADX"/>
    <property type="match status" value="1"/>
</dbReference>
<dbReference type="EMBL" id="NQMS01000001">
    <property type="protein sequence ID" value="PAV98617.1"/>
    <property type="molecule type" value="Genomic_DNA"/>
</dbReference>
<protein>
    <recommendedName>
        <fullName evidence="4">HTH araC/xylS-type domain-containing protein</fullName>
    </recommendedName>
</protein>
<sequence length="248" mass="28788">MDTEYNNFLTVTLFTHKTILSISKSNEIHINPNHQIITCHNIDHNSLSSVHHIHIPSYIIRDFLSSIDYKLSYINCNCHCDTDVFQTKCMDTEIFNLAVKYNSIKNPTKNECSHARMLSLLVLSYFENSKDFISFLMRNTNPSLTFKVKEIITRDIGHNWSLESVANILCMSTSSLKKNLKTEGSTYRDIITQCRMQYAAKLLQTHNHLVTYQLASQCGYSHLSYFIHVFRKYYGVTPYQYSKKEIAA</sequence>
<name>A0A2A2MHM6_9GAMM</name>
<dbReference type="InterPro" id="IPR018060">
    <property type="entry name" value="HTH_AraC"/>
</dbReference>
<keyword evidence="3" id="KW-0804">Transcription</keyword>
<dbReference type="PROSITE" id="PS01124">
    <property type="entry name" value="HTH_ARAC_FAMILY_2"/>
    <property type="match status" value="1"/>
</dbReference>
<dbReference type="PANTHER" id="PTHR47894:SF4">
    <property type="entry name" value="HTH-TYPE TRANSCRIPTIONAL REGULATOR GADX"/>
    <property type="match status" value="1"/>
</dbReference>
<feature type="domain" description="HTH araC/xylS-type" evidence="4">
    <location>
        <begin position="146"/>
        <end position="244"/>
    </location>
</feature>
<reference evidence="5 6" key="1">
    <citation type="submission" date="2017-08" db="EMBL/GenBank/DDBJ databases">
        <title>Draft Genome Sequence of Hafnia alvei CITHA-6 Isolated from Raw Bovine Milk.</title>
        <authorList>
            <person name="Culligan E.P."/>
            <person name="Mcsweeney A."/>
            <person name="O'Doherty C."/>
            <person name="Gleeson E."/>
            <person name="O'Riordan D."/>
            <person name="Sleator R.D."/>
        </authorList>
    </citation>
    <scope>NUCLEOTIDE SEQUENCE [LARGE SCALE GENOMIC DNA]</scope>
    <source>
        <strain evidence="5 6">CITHA-6</strain>
    </source>
</reference>
<dbReference type="GO" id="GO:0005829">
    <property type="term" value="C:cytosol"/>
    <property type="evidence" value="ECO:0007669"/>
    <property type="project" value="TreeGrafter"/>
</dbReference>
<keyword evidence="1" id="KW-0805">Transcription regulation</keyword>
<gene>
    <name evidence="5" type="ORF">CJD50_03915</name>
</gene>
<dbReference type="SUPFAM" id="SSF46689">
    <property type="entry name" value="Homeodomain-like"/>
    <property type="match status" value="1"/>
</dbReference>
<evidence type="ECO:0000256" key="3">
    <source>
        <dbReference type="ARBA" id="ARBA00023163"/>
    </source>
</evidence>
<evidence type="ECO:0000313" key="6">
    <source>
        <dbReference type="Proteomes" id="UP000218796"/>
    </source>
</evidence>
<evidence type="ECO:0000313" key="5">
    <source>
        <dbReference type="EMBL" id="PAV98617.1"/>
    </source>
</evidence>
<dbReference type="InterPro" id="IPR020449">
    <property type="entry name" value="Tscrpt_reg_AraC-type_HTH"/>
</dbReference>
<dbReference type="InterPro" id="IPR009057">
    <property type="entry name" value="Homeodomain-like_sf"/>
</dbReference>
<comment type="caution">
    <text evidence="5">The sequence shown here is derived from an EMBL/GenBank/DDBJ whole genome shotgun (WGS) entry which is preliminary data.</text>
</comment>
<dbReference type="RefSeq" id="WP_095661490.1">
    <property type="nucleotide sequence ID" value="NZ_NQMS01000001.1"/>
</dbReference>
<evidence type="ECO:0000256" key="2">
    <source>
        <dbReference type="ARBA" id="ARBA00023125"/>
    </source>
</evidence>
<dbReference type="PRINTS" id="PR00032">
    <property type="entry name" value="HTHARAC"/>
</dbReference>
<dbReference type="SMART" id="SM00342">
    <property type="entry name" value="HTH_ARAC"/>
    <property type="match status" value="1"/>
</dbReference>
<organism evidence="5 6">
    <name type="scientific">Hafnia paralvei</name>
    <dbReference type="NCBI Taxonomy" id="546367"/>
    <lineage>
        <taxon>Bacteria</taxon>
        <taxon>Pseudomonadati</taxon>
        <taxon>Pseudomonadota</taxon>
        <taxon>Gammaproteobacteria</taxon>
        <taxon>Enterobacterales</taxon>
        <taxon>Hafniaceae</taxon>
        <taxon>Hafnia</taxon>
    </lineage>
</organism>
<dbReference type="Proteomes" id="UP000218796">
    <property type="component" value="Unassembled WGS sequence"/>
</dbReference>